<protein>
    <recommendedName>
        <fullName evidence="3">RanBD1 domain-containing protein</fullName>
    </recommendedName>
</protein>
<dbReference type="SUPFAM" id="SSF50729">
    <property type="entry name" value="PH domain-like"/>
    <property type="match status" value="1"/>
</dbReference>
<reference evidence="4 5" key="1">
    <citation type="journal article" date="2024" name="J Genomics">
        <title>Draft genome sequencing and assembly of Favolaschia claudopus CIRM-BRFM 2984 isolated from oak limbs.</title>
        <authorList>
            <person name="Navarro D."/>
            <person name="Drula E."/>
            <person name="Chaduli D."/>
            <person name="Cazenave R."/>
            <person name="Ahrendt S."/>
            <person name="Wang J."/>
            <person name="Lipzen A."/>
            <person name="Daum C."/>
            <person name="Barry K."/>
            <person name="Grigoriev I.V."/>
            <person name="Favel A."/>
            <person name="Rosso M.N."/>
            <person name="Martin F."/>
        </authorList>
    </citation>
    <scope>NUCLEOTIDE SEQUENCE [LARGE SCALE GENOMIC DNA]</scope>
    <source>
        <strain evidence="4 5">CIRM-BRFM 2984</strain>
    </source>
</reference>
<gene>
    <name evidence="4" type="ORF">R3P38DRAFT_2479270</name>
</gene>
<dbReference type="PANTHER" id="PTHR23138">
    <property type="entry name" value="RAN BINDING PROTEIN"/>
    <property type="match status" value="1"/>
</dbReference>
<sequence>VLTGEEDETTVLAVFGKLFQMEGDQWKERGVGTLKLNSGGVAPRLLMRNNKVHKIILNVKLFPEMWCTYTCTLAPYSHYVRFGALEGGVATQYTLR</sequence>
<proteinExistence type="predicted"/>
<dbReference type="InterPro" id="IPR045255">
    <property type="entry name" value="RanBP1-like"/>
</dbReference>
<dbReference type="EMBL" id="JAWWNJ010000117">
    <property type="protein sequence ID" value="KAK6991490.1"/>
    <property type="molecule type" value="Genomic_DNA"/>
</dbReference>
<evidence type="ECO:0000313" key="5">
    <source>
        <dbReference type="Proteomes" id="UP001362999"/>
    </source>
</evidence>
<dbReference type="SMART" id="SM00160">
    <property type="entry name" value="RanBD"/>
    <property type="match status" value="1"/>
</dbReference>
<accession>A0AAV9ZSP3</accession>
<dbReference type="PROSITE" id="PS50196">
    <property type="entry name" value="RANBD1"/>
    <property type="match status" value="1"/>
</dbReference>
<dbReference type="PANTHER" id="PTHR23138:SF142">
    <property type="entry name" value="RAN-BINDING PROTEIN 3B-RELATED"/>
    <property type="match status" value="1"/>
</dbReference>
<dbReference type="InterPro" id="IPR000156">
    <property type="entry name" value="Ran_bind_dom"/>
</dbReference>
<keyword evidence="5" id="KW-1185">Reference proteome</keyword>
<dbReference type="AlphaFoldDB" id="A0AAV9ZSP3"/>
<comment type="caution">
    <text evidence="4">The sequence shown here is derived from an EMBL/GenBank/DDBJ whole genome shotgun (WGS) entry which is preliminary data.</text>
</comment>
<feature type="non-terminal residue" evidence="4">
    <location>
        <position position="1"/>
    </location>
</feature>
<dbReference type="InterPro" id="IPR011993">
    <property type="entry name" value="PH-like_dom_sf"/>
</dbReference>
<evidence type="ECO:0000259" key="3">
    <source>
        <dbReference type="PROSITE" id="PS50196"/>
    </source>
</evidence>
<dbReference type="Pfam" id="PF00638">
    <property type="entry name" value="Ran_BP1"/>
    <property type="match status" value="1"/>
</dbReference>
<feature type="domain" description="RanBD1" evidence="3">
    <location>
        <begin position="1"/>
        <end position="65"/>
    </location>
</feature>
<keyword evidence="2" id="KW-0539">Nucleus</keyword>
<dbReference type="Gene3D" id="2.30.29.30">
    <property type="entry name" value="Pleckstrin-homology domain (PH domain)/Phosphotyrosine-binding domain (PTB)"/>
    <property type="match status" value="1"/>
</dbReference>
<name>A0AAV9ZSP3_9AGAR</name>
<comment type="subcellular location">
    <subcellularLocation>
        <location evidence="1">Nucleus</location>
    </subcellularLocation>
</comment>
<evidence type="ECO:0000256" key="1">
    <source>
        <dbReference type="ARBA" id="ARBA00004123"/>
    </source>
</evidence>
<dbReference type="GO" id="GO:0005634">
    <property type="term" value="C:nucleus"/>
    <property type="evidence" value="ECO:0007669"/>
    <property type="project" value="UniProtKB-SubCell"/>
</dbReference>
<evidence type="ECO:0000256" key="2">
    <source>
        <dbReference type="ARBA" id="ARBA00023242"/>
    </source>
</evidence>
<feature type="non-terminal residue" evidence="4">
    <location>
        <position position="96"/>
    </location>
</feature>
<dbReference type="Proteomes" id="UP001362999">
    <property type="component" value="Unassembled WGS sequence"/>
</dbReference>
<organism evidence="4 5">
    <name type="scientific">Favolaschia claudopus</name>
    <dbReference type="NCBI Taxonomy" id="2862362"/>
    <lineage>
        <taxon>Eukaryota</taxon>
        <taxon>Fungi</taxon>
        <taxon>Dikarya</taxon>
        <taxon>Basidiomycota</taxon>
        <taxon>Agaricomycotina</taxon>
        <taxon>Agaricomycetes</taxon>
        <taxon>Agaricomycetidae</taxon>
        <taxon>Agaricales</taxon>
        <taxon>Marasmiineae</taxon>
        <taxon>Mycenaceae</taxon>
        <taxon>Favolaschia</taxon>
    </lineage>
</organism>
<evidence type="ECO:0000313" key="4">
    <source>
        <dbReference type="EMBL" id="KAK6991490.1"/>
    </source>
</evidence>